<dbReference type="EMBL" id="BKCP01002002">
    <property type="protein sequence ID" value="GER27487.1"/>
    <property type="molecule type" value="Genomic_DNA"/>
</dbReference>
<reference evidence="3" key="1">
    <citation type="journal article" date="2019" name="Curr. Biol.">
        <title>Genome Sequence of Striga asiatica Provides Insight into the Evolution of Plant Parasitism.</title>
        <authorList>
            <person name="Yoshida S."/>
            <person name="Kim S."/>
            <person name="Wafula E.K."/>
            <person name="Tanskanen J."/>
            <person name="Kim Y.M."/>
            <person name="Honaas L."/>
            <person name="Yang Z."/>
            <person name="Spallek T."/>
            <person name="Conn C.E."/>
            <person name="Ichihashi Y."/>
            <person name="Cheong K."/>
            <person name="Cui S."/>
            <person name="Der J.P."/>
            <person name="Gundlach H."/>
            <person name="Jiao Y."/>
            <person name="Hori C."/>
            <person name="Ishida J.K."/>
            <person name="Kasahara H."/>
            <person name="Kiba T."/>
            <person name="Kim M.S."/>
            <person name="Koo N."/>
            <person name="Laohavisit A."/>
            <person name="Lee Y.H."/>
            <person name="Lumba S."/>
            <person name="McCourt P."/>
            <person name="Mortimer J.C."/>
            <person name="Mutuku J.M."/>
            <person name="Nomura T."/>
            <person name="Sasaki-Sekimoto Y."/>
            <person name="Seto Y."/>
            <person name="Wang Y."/>
            <person name="Wakatake T."/>
            <person name="Sakakibara H."/>
            <person name="Demura T."/>
            <person name="Yamaguchi S."/>
            <person name="Yoneyama K."/>
            <person name="Manabe R.I."/>
            <person name="Nelson D.C."/>
            <person name="Schulman A.H."/>
            <person name="Timko M.P."/>
            <person name="dePamphilis C.W."/>
            <person name="Choi D."/>
            <person name="Shirasu K."/>
        </authorList>
    </citation>
    <scope>NUCLEOTIDE SEQUENCE [LARGE SCALE GENOMIC DNA]</scope>
    <source>
        <strain evidence="3">cv. UVA1</strain>
    </source>
</reference>
<accession>A0A5A7P4F8</accession>
<organism evidence="2 3">
    <name type="scientific">Striga asiatica</name>
    <name type="common">Asiatic witchweed</name>
    <name type="synonym">Buchnera asiatica</name>
    <dbReference type="NCBI Taxonomy" id="4170"/>
    <lineage>
        <taxon>Eukaryota</taxon>
        <taxon>Viridiplantae</taxon>
        <taxon>Streptophyta</taxon>
        <taxon>Embryophyta</taxon>
        <taxon>Tracheophyta</taxon>
        <taxon>Spermatophyta</taxon>
        <taxon>Magnoliopsida</taxon>
        <taxon>eudicotyledons</taxon>
        <taxon>Gunneridae</taxon>
        <taxon>Pentapetalae</taxon>
        <taxon>asterids</taxon>
        <taxon>lamiids</taxon>
        <taxon>Lamiales</taxon>
        <taxon>Orobanchaceae</taxon>
        <taxon>Buchnereae</taxon>
        <taxon>Striga</taxon>
    </lineage>
</organism>
<feature type="compositionally biased region" description="Polar residues" evidence="1">
    <location>
        <begin position="175"/>
        <end position="195"/>
    </location>
</feature>
<evidence type="ECO:0000313" key="2">
    <source>
        <dbReference type="EMBL" id="GER27487.1"/>
    </source>
</evidence>
<gene>
    <name evidence="2" type="ORF">STAS_03211</name>
</gene>
<feature type="region of interest" description="Disordered" evidence="1">
    <location>
        <begin position="171"/>
        <end position="210"/>
    </location>
</feature>
<protein>
    <submittedName>
        <fullName evidence="2">Mediator of RNA polymerase II transcription subunit</fullName>
    </submittedName>
</protein>
<evidence type="ECO:0000256" key="1">
    <source>
        <dbReference type="SAM" id="MobiDB-lite"/>
    </source>
</evidence>
<keyword evidence="3" id="KW-1185">Reference proteome</keyword>
<evidence type="ECO:0000313" key="3">
    <source>
        <dbReference type="Proteomes" id="UP000325081"/>
    </source>
</evidence>
<sequence>MHVRRSVPAALIQVITSTRAPRDEKNDARLLVESESLMFSIASERRVAQLLSAEIDSFSSTRILSATSFLIAPRVEKWDEAFETAVSALWADRSKIVRRRFRVAVFDCILSGCRKRKHGCYKHNSHENLRTRLRGHNISADKSLLHQAPSHKITSSIHVVHWIKITHQEERNRNRTNGLKDQNRNLTGKTNTEATSKPRELENSPRCENF</sequence>
<name>A0A5A7P4F8_STRAF</name>
<dbReference type="Proteomes" id="UP000325081">
    <property type="component" value="Unassembled WGS sequence"/>
</dbReference>
<comment type="caution">
    <text evidence="2">The sequence shown here is derived from an EMBL/GenBank/DDBJ whole genome shotgun (WGS) entry which is preliminary data.</text>
</comment>
<feature type="compositionally biased region" description="Basic and acidic residues" evidence="1">
    <location>
        <begin position="196"/>
        <end position="210"/>
    </location>
</feature>
<proteinExistence type="predicted"/>
<dbReference type="AlphaFoldDB" id="A0A5A7P4F8"/>